<name>A0A9X2D6P7_9ACTN</name>
<dbReference type="Pfam" id="PF08379">
    <property type="entry name" value="Bact_transglu_N"/>
    <property type="match status" value="1"/>
</dbReference>
<feature type="domain" description="Transglutaminase-like" evidence="1">
    <location>
        <begin position="175"/>
        <end position="268"/>
    </location>
</feature>
<dbReference type="Proteomes" id="UP001139485">
    <property type="component" value="Unassembled WGS sequence"/>
</dbReference>
<dbReference type="PANTHER" id="PTHR33490:SF7">
    <property type="entry name" value="BLR2979 PROTEIN"/>
    <property type="match status" value="1"/>
</dbReference>
<dbReference type="EMBL" id="JAMOIL010000009">
    <property type="protein sequence ID" value="MCM0620295.1"/>
    <property type="molecule type" value="Genomic_DNA"/>
</dbReference>
<dbReference type="PANTHER" id="PTHR33490">
    <property type="entry name" value="BLR5614 PROTEIN-RELATED"/>
    <property type="match status" value="1"/>
</dbReference>
<dbReference type="RefSeq" id="WP_250826960.1">
    <property type="nucleotide sequence ID" value="NZ_JAMOIL010000009.1"/>
</dbReference>
<protein>
    <submittedName>
        <fullName evidence="2">Transglutaminase family protein</fullName>
    </submittedName>
</protein>
<dbReference type="Pfam" id="PF01841">
    <property type="entry name" value="Transglut_core"/>
    <property type="match status" value="1"/>
</dbReference>
<dbReference type="InterPro" id="IPR002931">
    <property type="entry name" value="Transglutaminase-like"/>
</dbReference>
<dbReference type="Gene3D" id="3.10.620.30">
    <property type="match status" value="2"/>
</dbReference>
<dbReference type="SMART" id="SM00460">
    <property type="entry name" value="TGc"/>
    <property type="match status" value="1"/>
</dbReference>
<accession>A0A9X2D6P7</accession>
<sequence length="334" mass="36128">MRYRVTHRTTYTYDEPVTDSYGLAYVTPRALPGQEIETTEVMVSPAPSDLTTRGDYLGNTVTYFQVTEPHRKLEVEAVSTVRTAEPEHPEAALSQPWERARPLLHPDLPGARHATDFALPSALVAQTEQARAYGAESLTPGRPLGEAVTDLMRRVHADFSYDKTATTVTSTIPDIFSSRAGVCQDFAHLMLSCLRSHGLAVRYVSGYLATDPPPGKPRIVGADASHAWAAVWLPAVPTVPAPGEEAGPADVLPAQEPEGHWLALDPTNDQWAGERYVTVAWGRDYADVPPVKGVIFTEAKRSTLRVSVDVAPMDEEGNLVEVVGALPGGTPLDG</sequence>
<reference evidence="2" key="1">
    <citation type="submission" date="2022-05" db="EMBL/GenBank/DDBJ databases">
        <authorList>
            <person name="Tuo L."/>
        </authorList>
    </citation>
    <scope>NUCLEOTIDE SEQUENCE</scope>
    <source>
        <strain evidence="2">BSK12Z-4</strain>
    </source>
</reference>
<proteinExistence type="predicted"/>
<dbReference type="InterPro" id="IPR013589">
    <property type="entry name" value="Bac_transglu_N"/>
</dbReference>
<evidence type="ECO:0000313" key="3">
    <source>
        <dbReference type="Proteomes" id="UP001139485"/>
    </source>
</evidence>
<organism evidence="2 3">
    <name type="scientific">Nocardioides bruguierae</name>
    <dbReference type="NCBI Taxonomy" id="2945102"/>
    <lineage>
        <taxon>Bacteria</taxon>
        <taxon>Bacillati</taxon>
        <taxon>Actinomycetota</taxon>
        <taxon>Actinomycetes</taxon>
        <taxon>Propionibacteriales</taxon>
        <taxon>Nocardioidaceae</taxon>
        <taxon>Nocardioides</taxon>
    </lineage>
</organism>
<evidence type="ECO:0000313" key="2">
    <source>
        <dbReference type="EMBL" id="MCM0620295.1"/>
    </source>
</evidence>
<dbReference type="SUPFAM" id="SSF54001">
    <property type="entry name" value="Cysteine proteinases"/>
    <property type="match status" value="1"/>
</dbReference>
<evidence type="ECO:0000259" key="1">
    <source>
        <dbReference type="SMART" id="SM00460"/>
    </source>
</evidence>
<dbReference type="AlphaFoldDB" id="A0A9X2D6P7"/>
<gene>
    <name evidence="2" type="ORF">M8330_08295</name>
</gene>
<dbReference type="InterPro" id="IPR038765">
    <property type="entry name" value="Papain-like_cys_pep_sf"/>
</dbReference>
<comment type="caution">
    <text evidence="2">The sequence shown here is derived from an EMBL/GenBank/DDBJ whole genome shotgun (WGS) entry which is preliminary data.</text>
</comment>
<keyword evidence="3" id="KW-1185">Reference proteome</keyword>